<protein>
    <submittedName>
        <fullName evidence="1">Uncharacterized protein</fullName>
    </submittedName>
</protein>
<sequence>MAIFNKQVIFKTISRRIPKGQIATQPENFNNADLRKLSLKMANTPFLPDCHIIM</sequence>
<dbReference type="HOGENOM" id="CLU_3051471_0_0_1"/>
<organism evidence="1">
    <name type="scientific">Rhizophagus irregularis (strain DAOM 181602 / DAOM 197198 / MUCL 43194)</name>
    <name type="common">Arbuscular mycorrhizal fungus</name>
    <name type="synonym">Glomus intraradices</name>
    <dbReference type="NCBI Taxonomy" id="747089"/>
    <lineage>
        <taxon>Eukaryota</taxon>
        <taxon>Fungi</taxon>
        <taxon>Fungi incertae sedis</taxon>
        <taxon>Mucoromycota</taxon>
        <taxon>Glomeromycotina</taxon>
        <taxon>Glomeromycetes</taxon>
        <taxon>Glomerales</taxon>
        <taxon>Glomeraceae</taxon>
        <taxon>Rhizophagus</taxon>
    </lineage>
</organism>
<dbReference type="AlphaFoldDB" id="U9UX11"/>
<dbReference type="EMBL" id="KI277629">
    <property type="protein sequence ID" value="ESA20121.1"/>
    <property type="molecule type" value="Genomic_DNA"/>
</dbReference>
<proteinExistence type="predicted"/>
<gene>
    <name evidence="1" type="ORF">GLOINDRAFT_18865</name>
</gene>
<reference evidence="1" key="1">
    <citation type="submission" date="2013-07" db="EMBL/GenBank/DDBJ databases">
        <title>The genome of an arbuscular mycorrhizal fungus provides insights into the evolution of the oldest plant symbiosis.</title>
        <authorList>
            <consortium name="DOE Joint Genome Institute"/>
            <person name="Tisserant E."/>
            <person name="Malbreil M."/>
            <person name="Kuo A."/>
            <person name="Kohler A."/>
            <person name="Symeonidi A."/>
            <person name="Balestrini R."/>
            <person name="Charron P."/>
            <person name="Duensing N."/>
            <person name="Frei-dit-Frey N."/>
            <person name="Gianinazzi-Pearson V."/>
            <person name="Gilbert B."/>
            <person name="Handa Y."/>
            <person name="Hijri M."/>
            <person name="Kaul R."/>
            <person name="Kawaguchi M."/>
            <person name="Krajinski F."/>
            <person name="Lammers P."/>
            <person name="Lapierre D."/>
            <person name="Masclaux F.G."/>
            <person name="Murat C."/>
            <person name="Morin E."/>
            <person name="Ndikumana S."/>
            <person name="Pagni M."/>
            <person name="Petitpierre D."/>
            <person name="Requena N."/>
            <person name="Rosikiewicz P."/>
            <person name="Riley R."/>
            <person name="Saito K."/>
            <person name="San Clemente H."/>
            <person name="Shapiro H."/>
            <person name="van Tuinen D."/>
            <person name="Becard G."/>
            <person name="Bonfante P."/>
            <person name="Paszkowski U."/>
            <person name="Shachar-Hill Y."/>
            <person name="Young J.P."/>
            <person name="Sanders I.R."/>
            <person name="Henrissat B."/>
            <person name="Rensing S.A."/>
            <person name="Grigoriev I.V."/>
            <person name="Corradi N."/>
            <person name="Roux C."/>
            <person name="Martin F."/>
        </authorList>
    </citation>
    <scope>NUCLEOTIDE SEQUENCE</scope>
    <source>
        <strain evidence="1">DAOM 197198</strain>
    </source>
</reference>
<evidence type="ECO:0000313" key="1">
    <source>
        <dbReference type="EMBL" id="ESA20121.1"/>
    </source>
</evidence>
<accession>U9UX11</accession>
<name>U9UX11_RHIID</name>